<keyword evidence="5 7" id="KW-0472">Membrane</keyword>
<feature type="transmembrane region" description="Helical" evidence="7">
    <location>
        <begin position="237"/>
        <end position="257"/>
    </location>
</feature>
<dbReference type="PANTHER" id="PTHR13285">
    <property type="entry name" value="ACYLTRANSFERASE"/>
    <property type="match status" value="1"/>
</dbReference>
<name>A0AAE9W8Y5_9SCHI</name>
<dbReference type="InterPro" id="IPR004299">
    <property type="entry name" value="MBOAT_fam"/>
</dbReference>
<feature type="transmembrane region" description="Helical" evidence="7">
    <location>
        <begin position="59"/>
        <end position="78"/>
    </location>
</feature>
<evidence type="ECO:0000313" key="8">
    <source>
        <dbReference type="EMBL" id="WBW71500.1"/>
    </source>
</evidence>
<feature type="transmembrane region" description="Helical" evidence="7">
    <location>
        <begin position="300"/>
        <end position="318"/>
    </location>
</feature>
<dbReference type="RefSeq" id="XP_056035743.1">
    <property type="nucleotide sequence ID" value="XM_056180872.1"/>
</dbReference>
<evidence type="ECO:0000256" key="2">
    <source>
        <dbReference type="ARBA" id="ARBA00010323"/>
    </source>
</evidence>
<dbReference type="KEGG" id="som:SOMG_02079"/>
<keyword evidence="3 7" id="KW-0812">Transmembrane</keyword>
<dbReference type="Pfam" id="PF03062">
    <property type="entry name" value="MBOAT"/>
    <property type="match status" value="1"/>
</dbReference>
<keyword evidence="9" id="KW-1185">Reference proteome</keyword>
<feature type="transmembrane region" description="Helical" evidence="7">
    <location>
        <begin position="506"/>
        <end position="530"/>
    </location>
</feature>
<organism evidence="8 9">
    <name type="scientific">Schizosaccharomyces osmophilus</name>
    <dbReference type="NCBI Taxonomy" id="2545709"/>
    <lineage>
        <taxon>Eukaryota</taxon>
        <taxon>Fungi</taxon>
        <taxon>Dikarya</taxon>
        <taxon>Ascomycota</taxon>
        <taxon>Taphrinomycotina</taxon>
        <taxon>Schizosaccharomycetes</taxon>
        <taxon>Schizosaccharomycetales</taxon>
        <taxon>Schizosaccharomycetaceae</taxon>
        <taxon>Schizosaccharomyces</taxon>
    </lineage>
</organism>
<comment type="similarity">
    <text evidence="2">Belongs to the membrane-bound acyltransferase family.</text>
</comment>
<dbReference type="Proteomes" id="UP001212411">
    <property type="component" value="Chromosome 1"/>
</dbReference>
<feature type="transmembrane region" description="Helical" evidence="7">
    <location>
        <begin position="474"/>
        <end position="494"/>
    </location>
</feature>
<dbReference type="EMBL" id="CP115611">
    <property type="protein sequence ID" value="WBW71500.1"/>
    <property type="molecule type" value="Genomic_DNA"/>
</dbReference>
<dbReference type="GO" id="GO:0016020">
    <property type="term" value="C:membrane"/>
    <property type="evidence" value="ECO:0007669"/>
    <property type="project" value="UniProtKB-SubCell"/>
</dbReference>
<keyword evidence="4 7" id="KW-1133">Transmembrane helix</keyword>
<evidence type="ECO:0000256" key="5">
    <source>
        <dbReference type="ARBA" id="ARBA00023136"/>
    </source>
</evidence>
<evidence type="ECO:0000256" key="4">
    <source>
        <dbReference type="ARBA" id="ARBA00022989"/>
    </source>
</evidence>
<feature type="transmembrane region" description="Helical" evidence="7">
    <location>
        <begin position="119"/>
        <end position="136"/>
    </location>
</feature>
<feature type="region of interest" description="Disordered" evidence="6">
    <location>
        <begin position="21"/>
        <end position="43"/>
    </location>
</feature>
<accession>A0AAE9W8Y5</accession>
<feature type="transmembrane region" description="Helical" evidence="7">
    <location>
        <begin position="371"/>
        <end position="393"/>
    </location>
</feature>
<protein>
    <submittedName>
        <fullName evidence="8">Membrane bound O-acyltransferase, MBOAT Gup1</fullName>
    </submittedName>
</protein>
<dbReference type="PANTHER" id="PTHR13285:SF18">
    <property type="entry name" value="PROTEIN-CYSTEINE N-PALMITOYLTRANSFERASE RASP"/>
    <property type="match status" value="1"/>
</dbReference>
<feature type="compositionally biased region" description="Low complexity" evidence="6">
    <location>
        <begin position="21"/>
        <end position="42"/>
    </location>
</feature>
<evidence type="ECO:0000256" key="7">
    <source>
        <dbReference type="SAM" id="Phobius"/>
    </source>
</evidence>
<dbReference type="AlphaFoldDB" id="A0AAE9W8Y5"/>
<evidence type="ECO:0000313" key="9">
    <source>
        <dbReference type="Proteomes" id="UP001212411"/>
    </source>
</evidence>
<proteinExistence type="inferred from homology"/>
<dbReference type="GO" id="GO:0006506">
    <property type="term" value="P:GPI anchor biosynthetic process"/>
    <property type="evidence" value="ECO:0007669"/>
    <property type="project" value="TreeGrafter"/>
</dbReference>
<dbReference type="GO" id="GO:0005783">
    <property type="term" value="C:endoplasmic reticulum"/>
    <property type="evidence" value="ECO:0007669"/>
    <property type="project" value="TreeGrafter"/>
</dbReference>
<evidence type="ECO:0000256" key="1">
    <source>
        <dbReference type="ARBA" id="ARBA00004141"/>
    </source>
</evidence>
<dbReference type="GeneID" id="80875561"/>
<feature type="transmembrane region" description="Helical" evidence="7">
    <location>
        <begin position="156"/>
        <end position="184"/>
    </location>
</feature>
<evidence type="ECO:0000256" key="3">
    <source>
        <dbReference type="ARBA" id="ARBA00022692"/>
    </source>
</evidence>
<evidence type="ECO:0000256" key="6">
    <source>
        <dbReference type="SAM" id="MobiDB-lite"/>
    </source>
</evidence>
<dbReference type="GO" id="GO:0008374">
    <property type="term" value="F:O-acyltransferase activity"/>
    <property type="evidence" value="ECO:0007669"/>
    <property type="project" value="TreeGrafter"/>
</dbReference>
<dbReference type="InterPro" id="IPR051085">
    <property type="entry name" value="MB_O-acyltransferase"/>
</dbReference>
<sequence length="583" mass="68943">MFRIYKYDVLETSSKDQKSSTSLLNSAQSSTKSRTSSPTTGSFTNDIEKPKNAWYTLEFFSYYVFIGSITIMGFYRLFMISVEKHPNYANIKKHLKPGWIFGKPVDISDHQYASFRENIPILLGVIAGYFFLWNAVQLVFFHKVQNKLALKNTFRLWFSVIFSFIVYGSGMIYVFSIIFIYYLFAKVFRDHRLNPLLSWGFGIFLLLSKEHFGHYKFGNLHPLLSFLDDHTGILERWYVLFNITILRLISYNLDYYWSIKYSFKILSTTVVEKERIPGDASYSDRIRLNCNPEDYNVKNFLTYVLYAPLYLAGPIITFNNFMSQTKYPIKSPLKYRNVLYGIRFFVCVFIMELVLHFCYGSAITKEKSLQAYSTLEITLISFIVLFVTWLKLLIPWRLFRWWSLMDNIEPPENIIRCMCNNYSVVGFWRAWHRSYNKWLLRYLYIPIGGNRYPILNSFIIFTFVALWHDVSWELFFWGWLVVLFILPERLCSYASHRFGWIHLPHYRIIAGFGAALNVYFMIICNLVGFAMDVHGIKDVFARMFGTFQGIYFSVTIMLLFFACAQMMFEIRVNEEENGIDLRC</sequence>
<comment type="subcellular location">
    <subcellularLocation>
        <location evidence="1">Membrane</location>
        <topology evidence="1">Multi-pass membrane protein</topology>
    </subcellularLocation>
</comment>
<reference evidence="8 9" key="1">
    <citation type="journal article" date="2023" name="G3 (Bethesda)">
        <title>A high-quality reference genome for the fission yeast Schizosaccharomyces osmophilus.</title>
        <authorList>
            <person name="Jia G.S."/>
            <person name="Zhang W.C."/>
            <person name="Liang Y."/>
            <person name="Liu X.H."/>
            <person name="Rhind N."/>
            <person name="Pidoux A."/>
            <person name="Brysch-Herzberg M."/>
            <person name="Du L.L."/>
        </authorList>
    </citation>
    <scope>NUCLEOTIDE SEQUENCE [LARGE SCALE GENOMIC DNA]</scope>
    <source>
        <strain evidence="8 9">CBS 15793</strain>
    </source>
</reference>
<feature type="transmembrane region" description="Helical" evidence="7">
    <location>
        <begin position="550"/>
        <end position="568"/>
    </location>
</feature>
<feature type="transmembrane region" description="Helical" evidence="7">
    <location>
        <begin position="338"/>
        <end position="359"/>
    </location>
</feature>
<gene>
    <name evidence="8" type="primary">gup1</name>
    <name evidence="8" type="ORF">SOMG_02079</name>
</gene>